<dbReference type="Pfam" id="PF13378">
    <property type="entry name" value="MR_MLE_C"/>
    <property type="match status" value="1"/>
</dbReference>
<dbReference type="Proteomes" id="UP001242480">
    <property type="component" value="Unassembled WGS sequence"/>
</dbReference>
<dbReference type="SUPFAM" id="SSF51604">
    <property type="entry name" value="Enolase C-terminal domain-like"/>
    <property type="match status" value="1"/>
</dbReference>
<sequence length="397" mass="43295">MRITGIETFTVGAGWKNWLFVRVHTDAGITGLGEGTLNGFIRTTEAAVRELEHFVIGEDPRRITRLAKTMLDGVSLDGGHIHRTAIATIEVACWDILGKSLGVPIHQLLGGRVRDSVLGYANGWYRTERTPEAFVAAAQAVVARGFRAMKLDPFGTAQGFIDEAELDLAHEILQALRRELPRRILLLIDVHARFTEAEAIRAARRLAPLDLYWWEEPTTRDRQETVHAVARVSPIRVATGEMYDTVGQFFTLAAGGGVNIFQPEPMSLGGIGNTLAVANLALAHGSYIAPHQSGGPVATAVCLQLAACVPNFLIQEHFDPFNEPWTQDLVTWHPGIDPANGHLSLPDAPGLGLELDEAVARAHPYDPDAYLNVHEDGWERRLGARHGKEEAGSADGT</sequence>
<organism evidence="3 4">
    <name type="scientific">Labrys wisconsinensis</name>
    <dbReference type="NCBI Taxonomy" id="425677"/>
    <lineage>
        <taxon>Bacteria</taxon>
        <taxon>Pseudomonadati</taxon>
        <taxon>Pseudomonadota</taxon>
        <taxon>Alphaproteobacteria</taxon>
        <taxon>Hyphomicrobiales</taxon>
        <taxon>Xanthobacteraceae</taxon>
        <taxon>Labrys</taxon>
    </lineage>
</organism>
<dbReference type="SUPFAM" id="SSF54826">
    <property type="entry name" value="Enolase N-terminal domain-like"/>
    <property type="match status" value="1"/>
</dbReference>
<dbReference type="Gene3D" id="3.20.20.120">
    <property type="entry name" value="Enolase-like C-terminal domain"/>
    <property type="match status" value="1"/>
</dbReference>
<dbReference type="EC" id="4.2.1.6" evidence="3"/>
<dbReference type="PANTHER" id="PTHR48080:SF2">
    <property type="entry name" value="D-GALACTONATE DEHYDRATASE"/>
    <property type="match status" value="1"/>
</dbReference>
<dbReference type="RefSeq" id="WP_307282846.1">
    <property type="nucleotide sequence ID" value="NZ_JAUSVX010000019.1"/>
</dbReference>
<dbReference type="InterPro" id="IPR029017">
    <property type="entry name" value="Enolase-like_N"/>
</dbReference>
<feature type="domain" description="Mandelate racemase/muconate lactonizing enzyme C-terminal" evidence="2">
    <location>
        <begin position="131"/>
        <end position="236"/>
    </location>
</feature>
<reference evidence="3 4" key="1">
    <citation type="submission" date="2023-07" db="EMBL/GenBank/DDBJ databases">
        <title>Genomic Encyclopedia of Type Strains, Phase IV (KMG-IV): sequencing the most valuable type-strain genomes for metagenomic binning, comparative biology and taxonomic classification.</title>
        <authorList>
            <person name="Goeker M."/>
        </authorList>
    </citation>
    <scope>NUCLEOTIDE SEQUENCE [LARGE SCALE GENOMIC DNA]</scope>
    <source>
        <strain evidence="3 4">DSM 19619</strain>
    </source>
</reference>
<evidence type="ECO:0000256" key="1">
    <source>
        <dbReference type="ARBA" id="ARBA00023239"/>
    </source>
</evidence>
<dbReference type="InterPro" id="IPR029065">
    <property type="entry name" value="Enolase_C-like"/>
</dbReference>
<protein>
    <submittedName>
        <fullName evidence="3">Galactonate dehydratase</fullName>
        <ecNumber evidence="3">4.2.1.6</ecNumber>
    </submittedName>
</protein>
<comment type="caution">
    <text evidence="3">The sequence shown here is derived from an EMBL/GenBank/DDBJ whole genome shotgun (WGS) entry which is preliminary data.</text>
</comment>
<evidence type="ECO:0000313" key="4">
    <source>
        <dbReference type="Proteomes" id="UP001242480"/>
    </source>
</evidence>
<evidence type="ECO:0000259" key="2">
    <source>
        <dbReference type="SMART" id="SM00922"/>
    </source>
</evidence>
<dbReference type="GO" id="GO:0008869">
    <property type="term" value="F:galactonate dehydratase activity"/>
    <property type="evidence" value="ECO:0007669"/>
    <property type="project" value="UniProtKB-EC"/>
</dbReference>
<dbReference type="SFLD" id="SFLDS00001">
    <property type="entry name" value="Enolase"/>
    <property type="match status" value="1"/>
</dbReference>
<dbReference type="InterPro" id="IPR013342">
    <property type="entry name" value="Mandelate_racemase_C"/>
</dbReference>
<dbReference type="InterPro" id="IPR013341">
    <property type="entry name" value="Mandelate_racemase_N_dom"/>
</dbReference>
<dbReference type="InterPro" id="IPR036849">
    <property type="entry name" value="Enolase-like_C_sf"/>
</dbReference>
<proteinExistence type="predicted"/>
<name>A0ABU0JK55_9HYPH</name>
<dbReference type="InterPro" id="IPR034593">
    <property type="entry name" value="DgoD-like"/>
</dbReference>
<dbReference type="Gene3D" id="3.30.390.10">
    <property type="entry name" value="Enolase-like, N-terminal domain"/>
    <property type="match status" value="1"/>
</dbReference>
<keyword evidence="1 3" id="KW-0456">Lyase</keyword>
<dbReference type="EMBL" id="JAUSVX010000019">
    <property type="protein sequence ID" value="MDQ0473985.1"/>
    <property type="molecule type" value="Genomic_DNA"/>
</dbReference>
<evidence type="ECO:0000313" key="3">
    <source>
        <dbReference type="EMBL" id="MDQ0473985.1"/>
    </source>
</evidence>
<accession>A0ABU0JK55</accession>
<gene>
    <name evidence="3" type="ORF">QO011_007024</name>
</gene>
<dbReference type="CDD" id="cd03316">
    <property type="entry name" value="MR_like"/>
    <property type="match status" value="1"/>
</dbReference>
<dbReference type="PANTHER" id="PTHR48080">
    <property type="entry name" value="D-GALACTONATE DEHYDRATASE-RELATED"/>
    <property type="match status" value="1"/>
</dbReference>
<dbReference type="SMART" id="SM00922">
    <property type="entry name" value="MR_MLE"/>
    <property type="match status" value="1"/>
</dbReference>
<keyword evidence="4" id="KW-1185">Reference proteome</keyword>
<dbReference type="Pfam" id="PF02746">
    <property type="entry name" value="MR_MLE_N"/>
    <property type="match status" value="1"/>
</dbReference>